<dbReference type="Gramene" id="AET2Gv20587900.1">
    <property type="protein sequence ID" value="AET2Gv20587900.1"/>
    <property type="gene ID" value="AET2Gv20587900"/>
</dbReference>
<reference evidence="2" key="3">
    <citation type="journal article" date="2017" name="Nature">
        <title>Genome sequence of the progenitor of the wheat D genome Aegilops tauschii.</title>
        <authorList>
            <person name="Luo M.C."/>
            <person name="Gu Y.Q."/>
            <person name="Puiu D."/>
            <person name="Wang H."/>
            <person name="Twardziok S.O."/>
            <person name="Deal K.R."/>
            <person name="Huo N."/>
            <person name="Zhu T."/>
            <person name="Wang L."/>
            <person name="Wang Y."/>
            <person name="McGuire P.E."/>
            <person name="Liu S."/>
            <person name="Long H."/>
            <person name="Ramasamy R.K."/>
            <person name="Rodriguez J.C."/>
            <person name="Van S.L."/>
            <person name="Yuan L."/>
            <person name="Wang Z."/>
            <person name="Xia Z."/>
            <person name="Xiao L."/>
            <person name="Anderson O.D."/>
            <person name="Ouyang S."/>
            <person name="Liang Y."/>
            <person name="Zimin A.V."/>
            <person name="Pertea G."/>
            <person name="Qi P."/>
            <person name="Bennetzen J.L."/>
            <person name="Dai X."/>
            <person name="Dawson M.W."/>
            <person name="Muller H.G."/>
            <person name="Kugler K."/>
            <person name="Rivarola-Duarte L."/>
            <person name="Spannagl M."/>
            <person name="Mayer K.F.X."/>
            <person name="Lu F.H."/>
            <person name="Bevan M.W."/>
            <person name="Leroy P."/>
            <person name="Li P."/>
            <person name="You F.M."/>
            <person name="Sun Q."/>
            <person name="Liu Z."/>
            <person name="Lyons E."/>
            <person name="Wicker T."/>
            <person name="Salzberg S.L."/>
            <person name="Devos K.M."/>
            <person name="Dvorak J."/>
        </authorList>
    </citation>
    <scope>NUCLEOTIDE SEQUENCE [LARGE SCALE GENOMIC DNA]</scope>
    <source>
        <strain evidence="2">cv. AL8/78</strain>
    </source>
</reference>
<dbReference type="AlphaFoldDB" id="A0A453BPS7"/>
<reference evidence="3" key="1">
    <citation type="journal article" date="2014" name="Science">
        <title>Ancient hybridizations among the ancestral genomes of bread wheat.</title>
        <authorList>
            <consortium name="International Wheat Genome Sequencing Consortium,"/>
            <person name="Marcussen T."/>
            <person name="Sandve S.R."/>
            <person name="Heier L."/>
            <person name="Spannagl M."/>
            <person name="Pfeifer M."/>
            <person name="Jakobsen K.S."/>
            <person name="Wulff B.B."/>
            <person name="Steuernagel B."/>
            <person name="Mayer K.F."/>
            <person name="Olsen O.A."/>
        </authorList>
    </citation>
    <scope>NUCLEOTIDE SEQUENCE [LARGE SCALE GENOMIC DNA]</scope>
    <source>
        <strain evidence="3">cv. AL8/78</strain>
    </source>
</reference>
<feature type="compositionally biased region" description="Basic residues" evidence="1">
    <location>
        <begin position="10"/>
        <end position="33"/>
    </location>
</feature>
<proteinExistence type="predicted"/>
<organism evidence="2 3">
    <name type="scientific">Aegilops tauschii subsp. strangulata</name>
    <name type="common">Goatgrass</name>
    <dbReference type="NCBI Taxonomy" id="200361"/>
    <lineage>
        <taxon>Eukaryota</taxon>
        <taxon>Viridiplantae</taxon>
        <taxon>Streptophyta</taxon>
        <taxon>Embryophyta</taxon>
        <taxon>Tracheophyta</taxon>
        <taxon>Spermatophyta</taxon>
        <taxon>Magnoliopsida</taxon>
        <taxon>Liliopsida</taxon>
        <taxon>Poales</taxon>
        <taxon>Poaceae</taxon>
        <taxon>BOP clade</taxon>
        <taxon>Pooideae</taxon>
        <taxon>Triticodae</taxon>
        <taxon>Triticeae</taxon>
        <taxon>Triticinae</taxon>
        <taxon>Aegilops</taxon>
    </lineage>
</organism>
<sequence>TSHLSSPPTPHKKKTLLPSPRRPKSPSRPRFRQIRTEQGRHAVPTATPRQNPPPRPTRGPLHRLRRRPTRAGPPRLRPPRPLLLRRVVPPTRRRSHRQLQCGTRAELHPEWPHRCLLPY</sequence>
<dbReference type="Proteomes" id="UP000015105">
    <property type="component" value="Chromosome 2D"/>
</dbReference>
<evidence type="ECO:0000313" key="3">
    <source>
        <dbReference type="Proteomes" id="UP000015105"/>
    </source>
</evidence>
<reference evidence="3" key="2">
    <citation type="journal article" date="2017" name="Nat. Plants">
        <title>The Aegilops tauschii genome reveals multiple impacts of transposons.</title>
        <authorList>
            <person name="Zhao G."/>
            <person name="Zou C."/>
            <person name="Li K."/>
            <person name="Wang K."/>
            <person name="Li T."/>
            <person name="Gao L."/>
            <person name="Zhang X."/>
            <person name="Wang H."/>
            <person name="Yang Z."/>
            <person name="Liu X."/>
            <person name="Jiang W."/>
            <person name="Mao L."/>
            <person name="Kong X."/>
            <person name="Jiao Y."/>
            <person name="Jia J."/>
        </authorList>
    </citation>
    <scope>NUCLEOTIDE SEQUENCE [LARGE SCALE GENOMIC DNA]</scope>
    <source>
        <strain evidence="3">cv. AL8/78</strain>
    </source>
</reference>
<feature type="compositionally biased region" description="Basic residues" evidence="1">
    <location>
        <begin position="60"/>
        <end position="69"/>
    </location>
</feature>
<protein>
    <submittedName>
        <fullName evidence="2">Uncharacterized protein</fullName>
    </submittedName>
</protein>
<reference evidence="2" key="4">
    <citation type="submission" date="2019-03" db="UniProtKB">
        <authorList>
            <consortium name="EnsemblPlants"/>
        </authorList>
    </citation>
    <scope>IDENTIFICATION</scope>
</reference>
<accession>A0A453BPS7</accession>
<feature type="region of interest" description="Disordered" evidence="1">
    <location>
        <begin position="1"/>
        <end position="81"/>
    </location>
</feature>
<dbReference type="EnsemblPlants" id="AET2Gv20587900.1">
    <property type="protein sequence ID" value="AET2Gv20587900.1"/>
    <property type="gene ID" value="AET2Gv20587900"/>
</dbReference>
<keyword evidence="3" id="KW-1185">Reference proteome</keyword>
<reference evidence="2" key="5">
    <citation type="journal article" date="2021" name="G3 (Bethesda)">
        <title>Aegilops tauschii genome assembly Aet v5.0 features greater sequence contiguity and improved annotation.</title>
        <authorList>
            <person name="Wang L."/>
            <person name="Zhu T."/>
            <person name="Rodriguez J.C."/>
            <person name="Deal K.R."/>
            <person name="Dubcovsky J."/>
            <person name="McGuire P.E."/>
            <person name="Lux T."/>
            <person name="Spannagl M."/>
            <person name="Mayer K.F.X."/>
            <person name="Baldrich P."/>
            <person name="Meyers B.C."/>
            <person name="Huo N."/>
            <person name="Gu Y.Q."/>
            <person name="Zhou H."/>
            <person name="Devos K.M."/>
            <person name="Bennetzen J.L."/>
            <person name="Unver T."/>
            <person name="Budak H."/>
            <person name="Gulick P.J."/>
            <person name="Galiba G."/>
            <person name="Kalapos B."/>
            <person name="Nelson D.R."/>
            <person name="Li P."/>
            <person name="You F.M."/>
            <person name="Luo M.C."/>
            <person name="Dvorak J."/>
        </authorList>
    </citation>
    <scope>NUCLEOTIDE SEQUENCE [LARGE SCALE GENOMIC DNA]</scope>
    <source>
        <strain evidence="2">cv. AL8/78</strain>
    </source>
</reference>
<name>A0A453BPS7_AEGTS</name>
<evidence type="ECO:0000256" key="1">
    <source>
        <dbReference type="SAM" id="MobiDB-lite"/>
    </source>
</evidence>
<evidence type="ECO:0000313" key="2">
    <source>
        <dbReference type="EnsemblPlants" id="AET2Gv20587900.1"/>
    </source>
</evidence>